<evidence type="ECO:0000313" key="2">
    <source>
        <dbReference type="Proteomes" id="UP000232638"/>
    </source>
</evidence>
<evidence type="ECO:0008006" key="3">
    <source>
        <dbReference type="Google" id="ProtNLM"/>
    </source>
</evidence>
<dbReference type="Proteomes" id="UP000232638">
    <property type="component" value="Chromosome"/>
</dbReference>
<evidence type="ECO:0000313" key="1">
    <source>
        <dbReference type="EMBL" id="AUB79651.1"/>
    </source>
</evidence>
<name>A0A2K8U3N4_9GAMM</name>
<dbReference type="InterPro" id="IPR036514">
    <property type="entry name" value="SGNH_hydro_sf"/>
</dbReference>
<protein>
    <recommendedName>
        <fullName evidence="3">AlgX/AlgJ SGNH hydrolase-like domain-containing protein</fullName>
    </recommendedName>
</protein>
<dbReference type="Gene3D" id="3.40.50.1110">
    <property type="entry name" value="SGNH hydrolase"/>
    <property type="match status" value="1"/>
</dbReference>
<dbReference type="OrthoDB" id="5452248at2"/>
<sequence length="365" mass="40329">MKQIALPIIAVVLGLALPLLVAEALLRLLPVATGVFAEPVNAGAPVFHFTPERDFLWSRDWNFSIVNRGRINNAGFVNDQNYQAQDGRPLIGVVGDSYVEALMVPYPQTFHARLAADRSDRLRSYSFAASGAPLSQYLVWMRYARQTYDAQALVVVVCGNDFDESLAEFKTGPGLHLYVEEGGDLMLQRFDYAPGAIRRVVQVSALARYLLLNLHADVTVSRLLEGRVIGSAQAAVPAFVGNVPAAVDEHRLVQSQRAVAAFFRDLPAYADLPAHRILFVVDGLRYAANASAGDSYFGLMRGHFMAQARRRGYDVIDADDYFIPYAAAHPAARFEWPTDNHWNPLAHGLIAQAIRDSSWFAWLGP</sequence>
<gene>
    <name evidence="1" type="ORF">THSYN_00875</name>
</gene>
<dbReference type="EMBL" id="CP020370">
    <property type="protein sequence ID" value="AUB79651.1"/>
    <property type="molecule type" value="Genomic_DNA"/>
</dbReference>
<reference evidence="1 2" key="1">
    <citation type="submission" date="2017-03" db="EMBL/GenBank/DDBJ databases">
        <title>Complete genome sequence of Candidatus 'Thiodictyon syntrophicum' sp. nov. strain Cad16T, a photolithoautotroph purple sulfur bacterium isolated from an alpine meromictic lake.</title>
        <authorList>
            <person name="Luedin S.M."/>
            <person name="Pothier J.F."/>
            <person name="Danza F."/>
            <person name="Storelli N."/>
            <person name="Wittwer M."/>
            <person name="Tonolla M."/>
        </authorList>
    </citation>
    <scope>NUCLEOTIDE SEQUENCE [LARGE SCALE GENOMIC DNA]</scope>
    <source>
        <strain evidence="1 2">Cad16T</strain>
    </source>
</reference>
<dbReference type="GO" id="GO:0016788">
    <property type="term" value="F:hydrolase activity, acting on ester bonds"/>
    <property type="evidence" value="ECO:0007669"/>
    <property type="project" value="UniProtKB-ARBA"/>
</dbReference>
<dbReference type="RefSeq" id="WP_100917469.1">
    <property type="nucleotide sequence ID" value="NZ_CP020370.1"/>
</dbReference>
<keyword evidence="2" id="KW-1185">Reference proteome</keyword>
<dbReference type="SUPFAM" id="SSF52266">
    <property type="entry name" value="SGNH hydrolase"/>
    <property type="match status" value="1"/>
</dbReference>
<dbReference type="AlphaFoldDB" id="A0A2K8U3N4"/>
<organism evidence="1 2">
    <name type="scientific">Candidatus Thiodictyon syntrophicum</name>
    <dbReference type="NCBI Taxonomy" id="1166950"/>
    <lineage>
        <taxon>Bacteria</taxon>
        <taxon>Pseudomonadati</taxon>
        <taxon>Pseudomonadota</taxon>
        <taxon>Gammaproteobacteria</taxon>
        <taxon>Chromatiales</taxon>
        <taxon>Chromatiaceae</taxon>
        <taxon>Thiodictyon</taxon>
    </lineage>
</organism>
<accession>A0A2K8U3N4</accession>
<dbReference type="KEGG" id="tsy:THSYN_00875"/>
<proteinExistence type="predicted"/>